<keyword evidence="1" id="KW-0723">Serine/threonine-protein kinase</keyword>
<dbReference type="GO" id="GO:0005634">
    <property type="term" value="C:nucleus"/>
    <property type="evidence" value="ECO:0007669"/>
    <property type="project" value="TreeGrafter"/>
</dbReference>
<proteinExistence type="predicted"/>
<reference evidence="8" key="2">
    <citation type="submission" date="2023-05" db="EMBL/GenBank/DDBJ databases">
        <authorList>
            <consortium name="Lawrence Berkeley National Laboratory"/>
            <person name="Steindorff A."/>
            <person name="Hensen N."/>
            <person name="Bonometti L."/>
            <person name="Westerberg I."/>
            <person name="Brannstrom I.O."/>
            <person name="Guillou S."/>
            <person name="Cros-Aarteil S."/>
            <person name="Calhoun S."/>
            <person name="Haridas S."/>
            <person name="Kuo A."/>
            <person name="Mondo S."/>
            <person name="Pangilinan J."/>
            <person name="Riley R."/>
            <person name="Labutti K."/>
            <person name="Andreopoulos B."/>
            <person name="Lipzen A."/>
            <person name="Chen C."/>
            <person name="Yanf M."/>
            <person name="Daum C."/>
            <person name="Ng V."/>
            <person name="Clum A."/>
            <person name="Ohm R."/>
            <person name="Martin F."/>
            <person name="Silar P."/>
            <person name="Natvig D."/>
            <person name="Lalanne C."/>
            <person name="Gautier V."/>
            <person name="Ament-Velasquez S.L."/>
            <person name="Kruys A."/>
            <person name="Hutchinson M.I."/>
            <person name="Powell A.J."/>
            <person name="Barry K."/>
            <person name="Miller A.N."/>
            <person name="Grigoriev I.V."/>
            <person name="Debuchy R."/>
            <person name="Gladieux P."/>
            <person name="Thoren M.H."/>
            <person name="Johannesson H."/>
        </authorList>
    </citation>
    <scope>NUCLEOTIDE SEQUENCE</scope>
    <source>
        <strain evidence="8">PSN293</strain>
    </source>
</reference>
<dbReference type="PANTHER" id="PTHR45646">
    <property type="entry name" value="SERINE/THREONINE-PROTEIN KINASE DOA-RELATED"/>
    <property type="match status" value="1"/>
</dbReference>
<sequence>MKPFRYLPRLRLVPRRVRPRRIPTQSYLAVSPPNLAANRVPKVRLFSSTSFSTSNWGPSYGPIEDVEGLYGYQPGGHHPLNINDLVHDRYRVVHKLGHGSFSTIWLALDESSADARYVAIKVCTAEYDGGEVNILRQLRRSPGIGESFWVPKILHHFGIDGPNGRHECIVTPPARCSLRDAREASSRWLFPLDVARSMAAQLAMAVQVVHEWGWVHGDIHFGNILLQMPASLNHLTVQQLYEQFGAPDPQPVLLLKETGEETRQSDSESPPLPTGVPSYAIPPIWLGKSGDDLSLSETKIILTDFGVAFRPEDKSRFESYTPLVSRPPEALFEPTVPLSFASDIWSLGCVIFEIMGHRSLIDGILATQNRVTTQHVHLLGKPPAEWWAKWQSREKHFDDDGTPRDKESDIWNWERRFEGWVQSPRRDFGMEVMGQEEAHAFMDMLKTMVVWRPEERPTAEDFMDMEWMKKWAIPAYEEGIKRMCKS</sequence>
<dbReference type="AlphaFoldDB" id="A0AAN7B3J9"/>
<keyword evidence="4 8" id="KW-0418">Kinase</keyword>
<dbReference type="GO" id="GO:0043484">
    <property type="term" value="P:regulation of RNA splicing"/>
    <property type="evidence" value="ECO:0007669"/>
    <property type="project" value="TreeGrafter"/>
</dbReference>
<dbReference type="Proteomes" id="UP001301769">
    <property type="component" value="Unassembled WGS sequence"/>
</dbReference>
<dbReference type="SUPFAM" id="SSF56112">
    <property type="entry name" value="Protein kinase-like (PK-like)"/>
    <property type="match status" value="1"/>
</dbReference>
<evidence type="ECO:0000256" key="4">
    <source>
        <dbReference type="ARBA" id="ARBA00022777"/>
    </source>
</evidence>
<evidence type="ECO:0000256" key="2">
    <source>
        <dbReference type="ARBA" id="ARBA00022679"/>
    </source>
</evidence>
<dbReference type="PROSITE" id="PS00107">
    <property type="entry name" value="PROTEIN_KINASE_ATP"/>
    <property type="match status" value="1"/>
</dbReference>
<name>A0AAN7B3J9_9PEZI</name>
<dbReference type="InterPro" id="IPR017441">
    <property type="entry name" value="Protein_kinase_ATP_BS"/>
</dbReference>
<evidence type="ECO:0000313" key="9">
    <source>
        <dbReference type="Proteomes" id="UP001301769"/>
    </source>
</evidence>
<feature type="domain" description="Protein kinase" evidence="7">
    <location>
        <begin position="90"/>
        <end position="468"/>
    </location>
</feature>
<dbReference type="InterPro" id="IPR051175">
    <property type="entry name" value="CLK_kinases"/>
</dbReference>
<evidence type="ECO:0000313" key="8">
    <source>
        <dbReference type="EMBL" id="KAK4208989.1"/>
    </source>
</evidence>
<dbReference type="Gene3D" id="3.30.200.20">
    <property type="entry name" value="Phosphorylase Kinase, domain 1"/>
    <property type="match status" value="1"/>
</dbReference>
<keyword evidence="2" id="KW-0808">Transferase</keyword>
<dbReference type="Pfam" id="PF00069">
    <property type="entry name" value="Pkinase"/>
    <property type="match status" value="1"/>
</dbReference>
<evidence type="ECO:0000259" key="7">
    <source>
        <dbReference type="PROSITE" id="PS50011"/>
    </source>
</evidence>
<organism evidence="8 9">
    <name type="scientific">Rhypophila decipiens</name>
    <dbReference type="NCBI Taxonomy" id="261697"/>
    <lineage>
        <taxon>Eukaryota</taxon>
        <taxon>Fungi</taxon>
        <taxon>Dikarya</taxon>
        <taxon>Ascomycota</taxon>
        <taxon>Pezizomycotina</taxon>
        <taxon>Sordariomycetes</taxon>
        <taxon>Sordariomycetidae</taxon>
        <taxon>Sordariales</taxon>
        <taxon>Naviculisporaceae</taxon>
        <taxon>Rhypophila</taxon>
    </lineage>
</organism>
<dbReference type="Pfam" id="PF07714">
    <property type="entry name" value="PK_Tyr_Ser-Thr"/>
    <property type="match status" value="1"/>
</dbReference>
<dbReference type="PANTHER" id="PTHR45646:SF11">
    <property type="entry name" value="SERINE_THREONINE-PROTEIN KINASE DOA"/>
    <property type="match status" value="1"/>
</dbReference>
<dbReference type="EMBL" id="MU858220">
    <property type="protein sequence ID" value="KAK4208989.1"/>
    <property type="molecule type" value="Genomic_DNA"/>
</dbReference>
<evidence type="ECO:0000256" key="6">
    <source>
        <dbReference type="PROSITE-ProRule" id="PRU10141"/>
    </source>
</evidence>
<dbReference type="GO" id="GO:0005524">
    <property type="term" value="F:ATP binding"/>
    <property type="evidence" value="ECO:0007669"/>
    <property type="project" value="UniProtKB-UniRule"/>
</dbReference>
<reference evidence="8" key="1">
    <citation type="journal article" date="2023" name="Mol. Phylogenet. Evol.">
        <title>Genome-scale phylogeny and comparative genomics of the fungal order Sordariales.</title>
        <authorList>
            <person name="Hensen N."/>
            <person name="Bonometti L."/>
            <person name="Westerberg I."/>
            <person name="Brannstrom I.O."/>
            <person name="Guillou S."/>
            <person name="Cros-Aarteil S."/>
            <person name="Calhoun S."/>
            <person name="Haridas S."/>
            <person name="Kuo A."/>
            <person name="Mondo S."/>
            <person name="Pangilinan J."/>
            <person name="Riley R."/>
            <person name="LaButti K."/>
            <person name="Andreopoulos B."/>
            <person name="Lipzen A."/>
            <person name="Chen C."/>
            <person name="Yan M."/>
            <person name="Daum C."/>
            <person name="Ng V."/>
            <person name="Clum A."/>
            <person name="Steindorff A."/>
            <person name="Ohm R.A."/>
            <person name="Martin F."/>
            <person name="Silar P."/>
            <person name="Natvig D.O."/>
            <person name="Lalanne C."/>
            <person name="Gautier V."/>
            <person name="Ament-Velasquez S.L."/>
            <person name="Kruys A."/>
            <person name="Hutchinson M.I."/>
            <person name="Powell A.J."/>
            <person name="Barry K."/>
            <person name="Miller A.N."/>
            <person name="Grigoriev I.V."/>
            <person name="Debuchy R."/>
            <person name="Gladieux P."/>
            <person name="Hiltunen Thoren M."/>
            <person name="Johannesson H."/>
        </authorList>
    </citation>
    <scope>NUCLEOTIDE SEQUENCE</scope>
    <source>
        <strain evidence="8">PSN293</strain>
    </source>
</reference>
<keyword evidence="3 6" id="KW-0547">Nucleotide-binding</keyword>
<dbReference type="Gene3D" id="1.10.510.10">
    <property type="entry name" value="Transferase(Phosphotransferase) domain 1"/>
    <property type="match status" value="1"/>
</dbReference>
<dbReference type="InterPro" id="IPR001245">
    <property type="entry name" value="Ser-Thr/Tyr_kinase_cat_dom"/>
</dbReference>
<protein>
    <submittedName>
        <fullName evidence="8">Serine/threonine-protein kinase</fullName>
    </submittedName>
</protein>
<dbReference type="InterPro" id="IPR011009">
    <property type="entry name" value="Kinase-like_dom_sf"/>
</dbReference>
<evidence type="ECO:0000256" key="3">
    <source>
        <dbReference type="ARBA" id="ARBA00022741"/>
    </source>
</evidence>
<keyword evidence="5 6" id="KW-0067">ATP-binding</keyword>
<keyword evidence="9" id="KW-1185">Reference proteome</keyword>
<dbReference type="PROSITE" id="PS50011">
    <property type="entry name" value="PROTEIN_KINASE_DOM"/>
    <property type="match status" value="1"/>
</dbReference>
<evidence type="ECO:0000256" key="1">
    <source>
        <dbReference type="ARBA" id="ARBA00022527"/>
    </source>
</evidence>
<comment type="caution">
    <text evidence="8">The sequence shown here is derived from an EMBL/GenBank/DDBJ whole genome shotgun (WGS) entry which is preliminary data.</text>
</comment>
<dbReference type="GO" id="GO:0004674">
    <property type="term" value="F:protein serine/threonine kinase activity"/>
    <property type="evidence" value="ECO:0007669"/>
    <property type="project" value="UniProtKB-KW"/>
</dbReference>
<evidence type="ECO:0000256" key="5">
    <source>
        <dbReference type="ARBA" id="ARBA00022840"/>
    </source>
</evidence>
<gene>
    <name evidence="8" type="ORF">QBC37DRAFT_60317</name>
</gene>
<dbReference type="InterPro" id="IPR000719">
    <property type="entry name" value="Prot_kinase_dom"/>
</dbReference>
<dbReference type="SMART" id="SM00220">
    <property type="entry name" value="S_TKc"/>
    <property type="match status" value="1"/>
</dbReference>
<accession>A0AAN7B3J9</accession>
<feature type="binding site" evidence="6">
    <location>
        <position position="121"/>
    </location>
    <ligand>
        <name>ATP</name>
        <dbReference type="ChEBI" id="CHEBI:30616"/>
    </ligand>
</feature>